<dbReference type="CTD" id="284098"/>
<gene>
    <name evidence="7 8" type="primary">PIGW</name>
</gene>
<dbReference type="InterPro" id="IPR009447">
    <property type="entry name" value="PIGW/GWT1"/>
</dbReference>
<organism evidence="6 8">
    <name type="scientific">Petromyzon marinus</name>
    <name type="common">Sea lamprey</name>
    <dbReference type="NCBI Taxonomy" id="7757"/>
    <lineage>
        <taxon>Eukaryota</taxon>
        <taxon>Metazoa</taxon>
        <taxon>Chordata</taxon>
        <taxon>Craniata</taxon>
        <taxon>Vertebrata</taxon>
        <taxon>Cyclostomata</taxon>
        <taxon>Hyperoartia</taxon>
        <taxon>Petromyzontiformes</taxon>
        <taxon>Petromyzontidae</taxon>
        <taxon>Petromyzon</taxon>
    </lineage>
</organism>
<reference evidence="6" key="2">
    <citation type="submission" date="2025-05" db="UniProtKB">
        <authorList>
            <consortium name="RefSeq"/>
        </authorList>
    </citation>
    <scope>NUCLEOTIDE SEQUENCE [LARGE SCALE GENOMIC DNA]</scope>
    <source>
        <tissue evidence="7">Sperm</tissue>
    </source>
</reference>
<feature type="transmembrane region" description="Helical" evidence="5">
    <location>
        <begin position="79"/>
        <end position="102"/>
    </location>
</feature>
<dbReference type="Pfam" id="PF06423">
    <property type="entry name" value="GWT1"/>
    <property type="match status" value="1"/>
</dbReference>
<dbReference type="AlphaFoldDB" id="A0AAJ7T4M3"/>
<dbReference type="GeneID" id="116942459"/>
<evidence type="ECO:0000256" key="4">
    <source>
        <dbReference type="ARBA" id="ARBA00023136"/>
    </source>
</evidence>
<dbReference type="EC" id="2.3.-.-" evidence="5"/>
<dbReference type="GO" id="GO:0072659">
    <property type="term" value="P:protein localization to plasma membrane"/>
    <property type="evidence" value="ECO:0007669"/>
    <property type="project" value="TreeGrafter"/>
</dbReference>
<dbReference type="PANTHER" id="PTHR20661">
    <property type="entry name" value="PHOSPHATIDYLINOSITOL-GLYCAN BIOSYNTHESIS CLASS W PROTEIN"/>
    <property type="match status" value="1"/>
</dbReference>
<dbReference type="GO" id="GO:0032216">
    <property type="term" value="F:glucosaminyl-phosphatidylinositol O-acyltransferase activity"/>
    <property type="evidence" value="ECO:0007669"/>
    <property type="project" value="TreeGrafter"/>
</dbReference>
<dbReference type="RefSeq" id="XP_032810315.1">
    <property type="nucleotide sequence ID" value="XM_032954424.1"/>
</dbReference>
<dbReference type="PANTHER" id="PTHR20661:SF0">
    <property type="entry name" value="PHOSPHATIDYLINOSITOL-GLYCAN BIOSYNTHESIS CLASS W PROTEIN"/>
    <property type="match status" value="1"/>
</dbReference>
<feature type="transmembrane region" description="Helical" evidence="5">
    <location>
        <begin position="528"/>
        <end position="548"/>
    </location>
</feature>
<dbReference type="RefSeq" id="XP_032810305.1">
    <property type="nucleotide sequence ID" value="XM_032954414.1"/>
</dbReference>
<evidence type="ECO:0000256" key="5">
    <source>
        <dbReference type="RuleBase" id="RU280819"/>
    </source>
</evidence>
<name>A0AAJ7T4M3_PETMA</name>
<keyword evidence="5" id="KW-0337">GPI-anchor biosynthesis</keyword>
<dbReference type="KEGG" id="pmrn:116942459"/>
<evidence type="ECO:0000256" key="2">
    <source>
        <dbReference type="ARBA" id="ARBA00022692"/>
    </source>
</evidence>
<sequence>MEPPNASYKELKEAFVSNLNGTNVSEIAILLTILPAGDLCRGLLGLFWAGSASAGVAFVRDFLLLVLPYTLSTTVLAPHISTVLVVLLAAAVTLTGLLLLLWRSLKCRRKAETASATADAENVSDKAGQHLFLSEEGHVRCLTQFRAYTNLLTIVCILAVDFRAFPRRFAKTEIHGTGLMDLGVGTFVLSNALVSPEARNVLSDKRGARSVTKQLLAVWPLLLLGLVRLASIKGMDYQEHVTEYGLHWNFFFTLAFVRVMSVLVSACGVRRYWVAAVLLAVSYELALHNLGLKSLVLLGWDGRGGRNDLLSANREGIASVCGYLALYISGVHIGSYLHRVSHSCLGLRDCVLVVLTMLSGVTMLWVALLFCRSGVDNVSRRLANLAFVLWSLAQSILFISTAMLFDLLLVGVTRLVGGGHAASVPQVDDGMPVHKGRQRVAPCWADSRELARRTGWSDVAGAETAGGTSGKVAGGADGGGKLSTPPPPKHCLLAAINRNQLFFFLICNLCTGLVNVCTDTLAASDLKATMTMTLYLLTVTLITFVLHLRQVTLKCW</sequence>
<feature type="transmembrane region" description="Helical" evidence="5">
    <location>
        <begin position="501"/>
        <end position="522"/>
    </location>
</feature>
<comment type="function">
    <text evidence="5">A acetyltransferase, which acetylates the inositol ring of phosphatidylinositol during biosynthesis of GPI-anchor.</text>
</comment>
<keyword evidence="5" id="KW-0808">Transferase</keyword>
<accession>A0AAJ7T4M3</accession>
<feature type="transmembrane region" description="Helical" evidence="5">
    <location>
        <begin position="350"/>
        <end position="370"/>
    </location>
</feature>
<comment type="pathway">
    <text evidence="5">Glycolipid biosynthesis; glycosylphosphatidylinositol-anchor biosynthesis.</text>
</comment>
<dbReference type="GO" id="GO:0005789">
    <property type="term" value="C:endoplasmic reticulum membrane"/>
    <property type="evidence" value="ECO:0007669"/>
    <property type="project" value="UniProtKB-SubCell"/>
</dbReference>
<protein>
    <recommendedName>
        <fullName evidence="5">Phosphatidylinositol-glycan biosynthesis class W protein</fullName>
        <ecNumber evidence="5">2.3.-.-</ecNumber>
    </recommendedName>
</protein>
<feature type="transmembrane region" description="Helical" evidence="5">
    <location>
        <begin position="215"/>
        <end position="234"/>
    </location>
</feature>
<dbReference type="PIRSF" id="PIRSF017321">
    <property type="entry name" value="GWT1"/>
    <property type="match status" value="1"/>
</dbReference>
<evidence type="ECO:0000313" key="8">
    <source>
        <dbReference type="RefSeq" id="XP_032810315.1"/>
    </source>
</evidence>
<feature type="transmembrane region" description="Helical" evidence="5">
    <location>
        <begin position="316"/>
        <end position="338"/>
    </location>
</feature>
<evidence type="ECO:0000313" key="7">
    <source>
        <dbReference type="RefSeq" id="XP_032810305.1"/>
    </source>
</evidence>
<comment type="similarity">
    <text evidence="5">Belongs to the PIGW family.</text>
</comment>
<evidence type="ECO:0000313" key="6">
    <source>
        <dbReference type="Proteomes" id="UP001318040"/>
    </source>
</evidence>
<dbReference type="GO" id="GO:0006506">
    <property type="term" value="P:GPI anchor biosynthetic process"/>
    <property type="evidence" value="ECO:0007669"/>
    <property type="project" value="UniProtKB-KW"/>
</dbReference>
<keyword evidence="4 5" id="KW-0472">Membrane</keyword>
<feature type="transmembrane region" description="Helical" evidence="5">
    <location>
        <begin position="43"/>
        <end position="67"/>
    </location>
</feature>
<keyword evidence="3 5" id="KW-1133">Transmembrane helix</keyword>
<dbReference type="Proteomes" id="UP001318040">
    <property type="component" value="Chromosome 1"/>
</dbReference>
<keyword evidence="6" id="KW-1185">Reference proteome</keyword>
<evidence type="ECO:0000256" key="1">
    <source>
        <dbReference type="ARBA" id="ARBA00004141"/>
    </source>
</evidence>
<feature type="transmembrane region" description="Helical" evidence="5">
    <location>
        <begin position="273"/>
        <end position="296"/>
    </location>
</feature>
<feature type="transmembrane region" description="Helical" evidence="5">
    <location>
        <begin position="382"/>
        <end position="405"/>
    </location>
</feature>
<comment type="subcellular location">
    <subcellularLocation>
        <location evidence="5">Endoplasmic reticulum membrane</location>
        <topology evidence="5">Multi-pass membrane protein</topology>
    </subcellularLocation>
    <subcellularLocation>
        <location evidence="1">Membrane</location>
        <topology evidence="1">Multi-pass membrane protein</topology>
    </subcellularLocation>
</comment>
<keyword evidence="5" id="KW-0012">Acyltransferase</keyword>
<feature type="transmembrane region" description="Helical" evidence="5">
    <location>
        <begin position="246"/>
        <end position="266"/>
    </location>
</feature>
<evidence type="ECO:0000256" key="3">
    <source>
        <dbReference type="ARBA" id="ARBA00022989"/>
    </source>
</evidence>
<keyword evidence="2 5" id="KW-0812">Transmembrane</keyword>
<proteinExistence type="inferred from homology"/>
<reference evidence="8" key="1">
    <citation type="submission" date="2025-04" db="UniProtKB">
        <authorList>
            <consortium name="RefSeq"/>
        </authorList>
    </citation>
    <scope>IDENTIFICATION</scope>
    <source>
        <tissue evidence="8">Sperm</tissue>
    </source>
</reference>
<keyword evidence="5" id="KW-0256">Endoplasmic reticulum</keyword>